<proteinExistence type="predicted"/>
<protein>
    <recommendedName>
        <fullName evidence="3">SWIM-type domain-containing protein</fullName>
    </recommendedName>
</protein>
<dbReference type="Proteomes" id="UP000318571">
    <property type="component" value="Chromosome 6"/>
</dbReference>
<sequence>MPLLHHAKNRFSCNAALCLVRCERCPKDALCAHEYICTCPRYAYSNICKHIHILAIMDVNGASCENIHPVDEVDSLSEEHSNTAGKRSETGEKVGVVNVQSAKDKDGNNFEMTGKTASFLAECDKVDAAMREIRNVVKSNDYPLQEKTMFMESFKKPFADLVNTPRFLNPISFLRLDCKRVHDPQKLFSSLPVIT</sequence>
<keyword evidence="2" id="KW-1185">Reference proteome</keyword>
<evidence type="ECO:0000313" key="1">
    <source>
        <dbReference type="EMBL" id="TRY79492.1"/>
    </source>
</evidence>
<evidence type="ECO:0000313" key="2">
    <source>
        <dbReference type="Proteomes" id="UP000318571"/>
    </source>
</evidence>
<accession>A0A553PP85</accession>
<comment type="caution">
    <text evidence="1">The sequence shown here is derived from an EMBL/GenBank/DDBJ whole genome shotgun (WGS) entry which is preliminary data.</text>
</comment>
<reference evidence="1 2" key="1">
    <citation type="journal article" date="2018" name="Nat. Ecol. Evol.">
        <title>Genomic signatures of mitonuclear coevolution across populations of Tigriopus californicus.</title>
        <authorList>
            <person name="Barreto F.S."/>
            <person name="Watson E.T."/>
            <person name="Lima T.G."/>
            <person name="Willett C.S."/>
            <person name="Edmands S."/>
            <person name="Li W."/>
            <person name="Burton R.S."/>
        </authorList>
    </citation>
    <scope>NUCLEOTIDE SEQUENCE [LARGE SCALE GENOMIC DNA]</scope>
    <source>
        <strain evidence="1 2">San Diego</strain>
    </source>
</reference>
<dbReference type="EMBL" id="VCGU01000002">
    <property type="protein sequence ID" value="TRY79492.1"/>
    <property type="molecule type" value="Genomic_DNA"/>
</dbReference>
<dbReference type="AlphaFoldDB" id="A0A553PP85"/>
<organism evidence="1 2">
    <name type="scientific">Tigriopus californicus</name>
    <name type="common">Marine copepod</name>
    <dbReference type="NCBI Taxonomy" id="6832"/>
    <lineage>
        <taxon>Eukaryota</taxon>
        <taxon>Metazoa</taxon>
        <taxon>Ecdysozoa</taxon>
        <taxon>Arthropoda</taxon>
        <taxon>Crustacea</taxon>
        <taxon>Multicrustacea</taxon>
        <taxon>Hexanauplia</taxon>
        <taxon>Copepoda</taxon>
        <taxon>Harpacticoida</taxon>
        <taxon>Harpacticidae</taxon>
        <taxon>Tigriopus</taxon>
    </lineage>
</organism>
<evidence type="ECO:0008006" key="3">
    <source>
        <dbReference type="Google" id="ProtNLM"/>
    </source>
</evidence>
<name>A0A553PP85_TIGCA</name>
<gene>
    <name evidence="1" type="ORF">TCAL_16026</name>
</gene>